<comment type="caution">
    <text evidence="2">The sequence shown here is derived from an EMBL/GenBank/DDBJ whole genome shotgun (WGS) entry which is preliminary data.</text>
</comment>
<keyword evidence="1" id="KW-0812">Transmembrane</keyword>
<gene>
    <name evidence="2" type="ORF">A3J48_02290</name>
</gene>
<accession>A0A1F5P876</accession>
<keyword evidence="1" id="KW-1133">Transmembrane helix</keyword>
<dbReference type="AlphaFoldDB" id="A0A1F5P876"/>
<feature type="transmembrane region" description="Helical" evidence="1">
    <location>
        <begin position="40"/>
        <end position="62"/>
    </location>
</feature>
<organism evidence="2 3">
    <name type="scientific">Candidatus Doudnabacteria bacterium RIFCSPHIGHO2_02_FULL_46_11</name>
    <dbReference type="NCBI Taxonomy" id="1817832"/>
    <lineage>
        <taxon>Bacteria</taxon>
        <taxon>Candidatus Doudnaibacteriota</taxon>
    </lineage>
</organism>
<sequence length="282" mass="30699">MSFKFIKNSKFTVPAGRREIAMPDGRQGNCRRVAGKGSTLLLSMLIISVMMSSLYVLGSVALRHIRQISNTISGEAVILGSHAGMEQALWAHNRRVTEYYETDSYEGNCDASPATEIVTELSGTLTDVSTSYCKSNLMPANVLISVPVDEAGTPGAENVNEIYVYDPNNPDNDPPYNSLSLELISGEGNFYICPWQEIICNTGTAIWQNEVSPFTGSFGVSNYDRQKLVIRLENIGATDFVVEINSADLSTGPLGLPADYVTIKSKGQDAITSRHLESRTSP</sequence>
<name>A0A1F5P876_9BACT</name>
<dbReference type="Proteomes" id="UP000176786">
    <property type="component" value="Unassembled WGS sequence"/>
</dbReference>
<reference evidence="2 3" key="1">
    <citation type="journal article" date="2016" name="Nat. Commun.">
        <title>Thousands of microbial genomes shed light on interconnected biogeochemical processes in an aquifer system.</title>
        <authorList>
            <person name="Anantharaman K."/>
            <person name="Brown C.T."/>
            <person name="Hug L.A."/>
            <person name="Sharon I."/>
            <person name="Castelle C.J."/>
            <person name="Probst A.J."/>
            <person name="Thomas B.C."/>
            <person name="Singh A."/>
            <person name="Wilkins M.J."/>
            <person name="Karaoz U."/>
            <person name="Brodie E.L."/>
            <person name="Williams K.H."/>
            <person name="Hubbard S.S."/>
            <person name="Banfield J.F."/>
        </authorList>
    </citation>
    <scope>NUCLEOTIDE SEQUENCE [LARGE SCALE GENOMIC DNA]</scope>
</reference>
<dbReference type="EMBL" id="MFES01000009">
    <property type="protein sequence ID" value="OGE86147.1"/>
    <property type="molecule type" value="Genomic_DNA"/>
</dbReference>
<proteinExistence type="predicted"/>
<evidence type="ECO:0000313" key="2">
    <source>
        <dbReference type="EMBL" id="OGE86147.1"/>
    </source>
</evidence>
<dbReference type="STRING" id="1817832.A3J48_02290"/>
<evidence type="ECO:0000256" key="1">
    <source>
        <dbReference type="SAM" id="Phobius"/>
    </source>
</evidence>
<keyword evidence="1" id="KW-0472">Membrane</keyword>
<evidence type="ECO:0000313" key="3">
    <source>
        <dbReference type="Proteomes" id="UP000176786"/>
    </source>
</evidence>
<protein>
    <submittedName>
        <fullName evidence="2">Uncharacterized protein</fullName>
    </submittedName>
</protein>